<name>A0A6M3Z7Y4_BACSU</name>
<dbReference type="InterPro" id="IPR052934">
    <property type="entry name" value="Methyl-DNA_Rec/Restrict_Enz"/>
</dbReference>
<dbReference type="OrthoDB" id="9781481at2"/>
<dbReference type="REBASE" id="388961">
    <property type="entry name" value="R2.Bsu168D2ORF3485P"/>
</dbReference>
<evidence type="ECO:0000259" key="1">
    <source>
        <dbReference type="Pfam" id="PF07728"/>
    </source>
</evidence>
<protein>
    <submittedName>
        <fullName evidence="2">Type-2 restriction-modification system deoxyribonuclease BsuRB</fullName>
    </submittedName>
</protein>
<dbReference type="KEGG" id="bsu:BSU06100"/>
<dbReference type="InterPro" id="IPR011704">
    <property type="entry name" value="ATPase_dyneun-rel_AAA"/>
</dbReference>
<evidence type="ECO:0000313" key="2">
    <source>
        <dbReference type="EMBL" id="QJP87146.1"/>
    </source>
</evidence>
<dbReference type="InterPro" id="IPR027417">
    <property type="entry name" value="P-loop_NTPase"/>
</dbReference>
<sequence>MEISKQTSDLLLSLEKKKGTLPKFSVLRSIPRNRIIYGAPGTGKSNYLEREVGKIFGDNPYVFTRVTFFPGYTYGQFIGAYKPVPIYKKLSGEEEIFSSNFRDKMENFEPMIDYQFVPGPFIDVLIKALKNRYTNFILIIEEINRANAASVFGDIFQLLDRNKNGESDYPVTFGPDIMNYLARNGIKDEMIKLPSNFFIWATMNNADQGVLPLDTAFKRRWSFEYLELEKYRKAVDSWKLSLRYKGHNKVIMWNDFRDIINKRLKGKVPEDKLLGPFFLKESELWNQNVFKNKLLYYLKEDVFKHNPTIDFLNASTFSELIEKYDGSDNIFTFDIDDSSFVSD</sequence>
<dbReference type="Pfam" id="PF07728">
    <property type="entry name" value="AAA_5"/>
    <property type="match status" value="1"/>
</dbReference>
<dbReference type="RefSeq" id="NP_388491.1">
    <property type="nucleotide sequence ID" value="NC_000964.3"/>
</dbReference>
<proteinExistence type="predicted"/>
<dbReference type="PANTHER" id="PTHR37291">
    <property type="entry name" value="5-METHYLCYTOSINE-SPECIFIC RESTRICTION ENZYME B"/>
    <property type="match status" value="1"/>
</dbReference>
<dbReference type="GO" id="GO:0016887">
    <property type="term" value="F:ATP hydrolysis activity"/>
    <property type="evidence" value="ECO:0007669"/>
    <property type="project" value="InterPro"/>
</dbReference>
<dbReference type="RefSeq" id="WP_003234052.1">
    <property type="nucleotide sequence ID" value="NC_000964.3"/>
</dbReference>
<dbReference type="DNASU" id="938023"/>
<reference evidence="2" key="1">
    <citation type="submission" date="2020-04" db="EMBL/GenBank/DDBJ databases">
        <title>Phage recombination drives evolution of spore-forming Bacilli.</title>
        <authorList>
            <person name="Dragos A."/>
            <person name="Kovacs A.T."/>
        </authorList>
    </citation>
    <scope>NUCLEOTIDE SEQUENCE</scope>
    <source>
        <strain evidence="2">168</strain>
    </source>
</reference>
<feature type="domain" description="ATPase dynein-related AAA" evidence="1">
    <location>
        <begin position="35"/>
        <end position="220"/>
    </location>
</feature>
<dbReference type="PANTHER" id="PTHR37291:SF1">
    <property type="entry name" value="TYPE IV METHYL-DIRECTED RESTRICTION ENZYME ECOKMCRB SUBUNIT"/>
    <property type="match status" value="1"/>
</dbReference>
<dbReference type="GO" id="GO:0005524">
    <property type="term" value="F:ATP binding"/>
    <property type="evidence" value="ECO:0007669"/>
    <property type="project" value="InterPro"/>
</dbReference>
<organism evidence="2">
    <name type="scientific">Bacillus subtilis (strain 168)</name>
    <dbReference type="NCBI Taxonomy" id="224308"/>
    <lineage>
        <taxon>Bacteria</taxon>
        <taxon>Bacillati</taxon>
        <taxon>Bacillota</taxon>
        <taxon>Bacilli</taxon>
        <taxon>Bacillales</taxon>
        <taxon>Bacillaceae</taxon>
        <taxon>Bacillus</taxon>
    </lineage>
</organism>
<dbReference type="SUPFAM" id="SSF52540">
    <property type="entry name" value="P-loop containing nucleoside triphosphate hydrolases"/>
    <property type="match status" value="1"/>
</dbReference>
<accession>A0A6M3Z7Y4</accession>
<gene>
    <name evidence="2" type="primary">bsuRB</name>
    <name evidence="2" type="ORF">HIR78_03505</name>
</gene>
<dbReference type="AlphaFoldDB" id="A0A6M3Z7Y4"/>
<dbReference type="SMR" id="A0A6M3Z7Y4"/>
<dbReference type="EMBL" id="CP052842">
    <property type="protein sequence ID" value="QJP87146.1"/>
    <property type="molecule type" value="Genomic_DNA"/>
</dbReference>
<dbReference type="GeneID" id="938023"/>
<dbReference type="Gene3D" id="3.40.50.300">
    <property type="entry name" value="P-loop containing nucleotide triphosphate hydrolases"/>
    <property type="match status" value="1"/>
</dbReference>